<name>A0A438B5E2_9NOCA</name>
<dbReference type="OrthoDB" id="4322556at2"/>
<comment type="caution">
    <text evidence="1">The sequence shown here is derived from an EMBL/GenBank/DDBJ whole genome shotgun (WGS) entry which is preliminary data.</text>
</comment>
<evidence type="ECO:0000313" key="2">
    <source>
        <dbReference type="Proteomes" id="UP000284333"/>
    </source>
</evidence>
<dbReference type="Proteomes" id="UP000284333">
    <property type="component" value="Unassembled WGS sequence"/>
</dbReference>
<organism evidence="1 2">
    <name type="scientific">Rhodococcus spongiicola</name>
    <dbReference type="NCBI Taxonomy" id="2487352"/>
    <lineage>
        <taxon>Bacteria</taxon>
        <taxon>Bacillati</taxon>
        <taxon>Actinomycetota</taxon>
        <taxon>Actinomycetes</taxon>
        <taxon>Mycobacteriales</taxon>
        <taxon>Nocardiaceae</taxon>
        <taxon>Rhodococcus</taxon>
    </lineage>
</organism>
<accession>A0A438B5E2</accession>
<proteinExistence type="predicted"/>
<reference evidence="1 2" key="1">
    <citation type="submission" date="2018-11" db="EMBL/GenBank/DDBJ databases">
        <title>Rhodococcus spongicola sp. nov. and Rhodococcus xishaensis sp. nov. from marine sponges.</title>
        <authorList>
            <person name="Li L."/>
            <person name="Lin H.W."/>
        </authorList>
    </citation>
    <scope>NUCLEOTIDE SEQUENCE [LARGE SCALE GENOMIC DNA]</scope>
    <source>
        <strain evidence="1 2">LHW50502</strain>
    </source>
</reference>
<keyword evidence="2" id="KW-1185">Reference proteome</keyword>
<gene>
    <name evidence="1" type="ORF">EF834_01795</name>
</gene>
<sequence>MPMQYGSTEVGQVFFGATEIEEVWVHDASLGWVDLSPGGRITAQGLLKDGTQQLGSETWQKVLGWRLDPAFPDTDPTSPSTSGLVIPGHASFMVTGIATTTNSNVTESNRDARIVDGASAEAFTLQGLVRREGATTEVAAIIPGGTDQRIAMQAYISSSLSSSRVLAADMTKLSYRLGSYYESQEDVEVTTSGDAPVNVAPINSLAQWPTAAGSGILLPAGTYQVTWGVLWPFQSRGRFPVGANENEVYLHYIGDSDYGISTQTVSVPSETYVLPTLRADTFPMRVQAGEMFLLISKLA</sequence>
<dbReference type="AlphaFoldDB" id="A0A438B5E2"/>
<dbReference type="RefSeq" id="WP_127945116.1">
    <property type="nucleotide sequence ID" value="NZ_RKLN01000001.1"/>
</dbReference>
<protein>
    <submittedName>
        <fullName evidence="1">Uncharacterized protein</fullName>
    </submittedName>
</protein>
<dbReference type="EMBL" id="RKLN01000001">
    <property type="protein sequence ID" value="RVW06213.1"/>
    <property type="molecule type" value="Genomic_DNA"/>
</dbReference>
<evidence type="ECO:0000313" key="1">
    <source>
        <dbReference type="EMBL" id="RVW06213.1"/>
    </source>
</evidence>